<dbReference type="AlphaFoldDB" id="A0A0V7ZVR4"/>
<organism evidence="4 5">
    <name type="scientific">Mastigocoleus testarum BC008</name>
    <dbReference type="NCBI Taxonomy" id="371196"/>
    <lineage>
        <taxon>Bacteria</taxon>
        <taxon>Bacillati</taxon>
        <taxon>Cyanobacteriota</taxon>
        <taxon>Cyanophyceae</taxon>
        <taxon>Nostocales</taxon>
        <taxon>Hapalosiphonaceae</taxon>
        <taxon>Mastigocoleus</taxon>
    </lineage>
</organism>
<dbReference type="Gene3D" id="3.40.50.300">
    <property type="entry name" value="P-loop containing nucleotide triphosphate hydrolases"/>
    <property type="match status" value="1"/>
</dbReference>
<dbReference type="Pfam" id="PF14516">
    <property type="entry name" value="AAA_35"/>
    <property type="match status" value="1"/>
</dbReference>
<dbReference type="Gene3D" id="3.40.190.10">
    <property type="entry name" value="Periplasmic binding protein-like II"/>
    <property type="match status" value="2"/>
</dbReference>
<keyword evidence="2" id="KW-1133">Transmembrane helix</keyword>
<dbReference type="OrthoDB" id="499473at2"/>
<dbReference type="CDD" id="cd13566">
    <property type="entry name" value="PBP2_phosphate"/>
    <property type="match status" value="1"/>
</dbReference>
<protein>
    <recommendedName>
        <fullName evidence="3">PBP domain-containing protein</fullName>
    </recommendedName>
</protein>
<keyword evidence="1" id="KW-0732">Signal</keyword>
<evidence type="ECO:0000313" key="4">
    <source>
        <dbReference type="EMBL" id="KST68600.1"/>
    </source>
</evidence>
<dbReference type="InterPro" id="IPR050811">
    <property type="entry name" value="Phosphate_ABC_transporter"/>
</dbReference>
<dbReference type="PANTHER" id="PTHR30570">
    <property type="entry name" value="PERIPLASMIC PHOSPHATE BINDING COMPONENT OF PHOSPHATE ABC TRANSPORTER"/>
    <property type="match status" value="1"/>
</dbReference>
<dbReference type="SUPFAM" id="SSF53850">
    <property type="entry name" value="Periplasmic binding protein-like II"/>
    <property type="match status" value="1"/>
</dbReference>
<dbReference type="SUPFAM" id="SSF52540">
    <property type="entry name" value="P-loop containing nucleoside triphosphate hydrolases"/>
    <property type="match status" value="1"/>
</dbReference>
<feature type="domain" description="PBP" evidence="3">
    <location>
        <begin position="639"/>
        <end position="901"/>
    </location>
</feature>
<feature type="transmembrane region" description="Helical" evidence="2">
    <location>
        <begin position="603"/>
        <end position="622"/>
    </location>
</feature>
<dbReference type="InterPro" id="IPR024370">
    <property type="entry name" value="PBP_domain"/>
</dbReference>
<dbReference type="PANTHER" id="PTHR30570:SF1">
    <property type="entry name" value="PHOSPHATE-BINDING PROTEIN PSTS"/>
    <property type="match status" value="1"/>
</dbReference>
<dbReference type="Proteomes" id="UP000053372">
    <property type="component" value="Unassembled WGS sequence"/>
</dbReference>
<dbReference type="EMBL" id="LMTZ01000055">
    <property type="protein sequence ID" value="KST68600.1"/>
    <property type="molecule type" value="Genomic_DNA"/>
</dbReference>
<gene>
    <name evidence="4" type="ORF">BC008_33665</name>
</gene>
<keyword evidence="5" id="KW-1185">Reference proteome</keyword>
<dbReference type="Pfam" id="PF12849">
    <property type="entry name" value="PBP_like_2"/>
    <property type="match status" value="1"/>
</dbReference>
<name>A0A0V7ZVR4_9CYAN</name>
<sequence>MQKSIKKTQEYYQAGATLPPDAPSYVSRQADREFYEALKAGDYCYVLGSRQMGKSSLEVRTRKKLEAEDVACVVIDLSVFGTQNVTTEQWYANIIQSLAKSFNLKFELPLWWRKHEMLSIMQRFIDFIEEVLLVQISQHIVIFIDEIDSVFSLDFKTDDFFIFIRSCYNRRTYRPEYHRLTFALIGVANPSELIRDKKRTPFNIGRTIILNGFQLEESQLLAKGLEGKVKNPQKVIKEILRWTGGQPFLTQKLCKLVLDYQSKIIVAAEAQSVENIVKLHIIENWESQDEPVHLKTIRDRLLKDKTKINQKLKLYDSILQAGRASTDDYDLEMNLRLTGLVVKCEGKLQVYNQIYKEVFNQDWVKQEFNKLRPYAESLRAWLETQDDSLLLHGEELSYGLKWLKDKGLVPKDDFSLKEYKFLIASSIADKRGTLTQADRKTIKLAENLLRKLDNPLPIIRRVLSADITRAEPALTQKIFQCILDDKLPKKQIEDKAGWIARIVDEFIIKDWHQDKQGHLRTIREKLLKSKNTNNLLKIYRQILQQRPRIKTNNSLEQQELIKLGLVVNQRGNLVVGNGIYEIVFNQDWVSKELNKRKYRKQKYLNFFTFIVVVILFTVSFIYRRHHPRKMAEVPNVPKGNFKYGGSTTFASLRTDKIISTVKKAHPNFNLEYVKSKKYNPGSGTGIQMLIDGEIDFSESSRPVKEFEIQLAKEKGFEMEFRPIAIDGIAVYVNSGLAVGELTISELRKIFTGEINNWQELNSNYKDCNIQIFSRNLKAGGTVDYFKENVLAEQEFADFEEVKSTTESVHKVSISPCGISYATASQVVNQKEAKIKLLSLATNKNYSYISPRSKDNFYSTNIKAFSDGSYPITRKIFVVIKKDAGQAQKAGEAYVNLFLSDEGKELIKEAGFVPIDVDRSK</sequence>
<proteinExistence type="predicted"/>
<dbReference type="RefSeq" id="WP_058183479.1">
    <property type="nucleotide sequence ID" value="NZ_LMTZ01000055.1"/>
</dbReference>
<keyword evidence="2" id="KW-0812">Transmembrane</keyword>
<evidence type="ECO:0000313" key="5">
    <source>
        <dbReference type="Proteomes" id="UP000053372"/>
    </source>
</evidence>
<keyword evidence="2" id="KW-0472">Membrane</keyword>
<accession>A0A0V7ZVR4</accession>
<comment type="caution">
    <text evidence="4">The sequence shown here is derived from an EMBL/GenBank/DDBJ whole genome shotgun (WGS) entry which is preliminary data.</text>
</comment>
<dbReference type="InterPro" id="IPR027417">
    <property type="entry name" value="P-loop_NTPase"/>
</dbReference>
<evidence type="ECO:0000259" key="3">
    <source>
        <dbReference type="Pfam" id="PF12849"/>
    </source>
</evidence>
<reference evidence="4 5" key="1">
    <citation type="journal article" date="2015" name="Genome Announc.">
        <title>Draft Genome of the Euendolithic (true boring) Cyanobacterium Mastigocoleus testarum strain BC008.</title>
        <authorList>
            <person name="Guida B.S."/>
            <person name="Garcia-Pichel F."/>
        </authorList>
    </citation>
    <scope>NUCLEOTIDE SEQUENCE [LARGE SCALE GENOMIC DNA]</scope>
    <source>
        <strain evidence="4 5">BC008</strain>
    </source>
</reference>
<evidence type="ECO:0000256" key="1">
    <source>
        <dbReference type="ARBA" id="ARBA00022729"/>
    </source>
</evidence>
<evidence type="ECO:0000256" key="2">
    <source>
        <dbReference type="SAM" id="Phobius"/>
    </source>
</evidence>